<proteinExistence type="predicted"/>
<name>A0A1I1ZDY2_9BACT</name>
<dbReference type="RefSeq" id="WP_093831045.1">
    <property type="nucleotide sequence ID" value="NZ_FOLQ01000012.1"/>
</dbReference>
<dbReference type="Proteomes" id="UP000198598">
    <property type="component" value="Unassembled WGS sequence"/>
</dbReference>
<reference evidence="1 2" key="1">
    <citation type="submission" date="2016-10" db="EMBL/GenBank/DDBJ databases">
        <authorList>
            <person name="de Groot N.N."/>
        </authorList>
    </citation>
    <scope>NUCLEOTIDE SEQUENCE [LARGE SCALE GENOMIC DNA]</scope>
    <source>
        <strain evidence="1 2">DSM 26130</strain>
    </source>
</reference>
<keyword evidence="2" id="KW-1185">Reference proteome</keyword>
<accession>A0A1I1ZDY2</accession>
<sequence length="110" mass="12233">MKLTLKPVDIPFKVGDTIWVDQPFGAAHEFPFFQGVIMQIILDGSLANTLVIRQPEEKHALSFTNAIYGLKPIGDHAGSPRVNVNVQLIPLQTSLFETKDQLLAYQNQTS</sequence>
<evidence type="ECO:0000313" key="1">
    <source>
        <dbReference type="EMBL" id="SFE28723.1"/>
    </source>
</evidence>
<dbReference type="AlphaFoldDB" id="A0A1I1ZDY2"/>
<gene>
    <name evidence="1" type="ORF">SAMN05216167_11263</name>
</gene>
<dbReference type="OrthoDB" id="956531at2"/>
<dbReference type="EMBL" id="FOLQ01000012">
    <property type="protein sequence ID" value="SFE28723.1"/>
    <property type="molecule type" value="Genomic_DNA"/>
</dbReference>
<evidence type="ECO:0000313" key="2">
    <source>
        <dbReference type="Proteomes" id="UP000198598"/>
    </source>
</evidence>
<organism evidence="1 2">
    <name type="scientific">Spirosoma endophyticum</name>
    <dbReference type="NCBI Taxonomy" id="662367"/>
    <lineage>
        <taxon>Bacteria</taxon>
        <taxon>Pseudomonadati</taxon>
        <taxon>Bacteroidota</taxon>
        <taxon>Cytophagia</taxon>
        <taxon>Cytophagales</taxon>
        <taxon>Cytophagaceae</taxon>
        <taxon>Spirosoma</taxon>
    </lineage>
</organism>
<protein>
    <submittedName>
        <fullName evidence="1">Uncharacterized protein</fullName>
    </submittedName>
</protein>